<feature type="region of interest" description="Disordered" evidence="1">
    <location>
        <begin position="264"/>
        <end position="328"/>
    </location>
</feature>
<dbReference type="PANTHER" id="PTHR35391">
    <property type="entry name" value="C2H2-TYPE DOMAIN-CONTAINING PROTEIN-RELATED"/>
    <property type="match status" value="1"/>
</dbReference>
<sequence length="424" mass="47557">MSSSNPWKWSPDHNDHYRIDYDENGDLVYIFAKGAGGSQSHAESSAAQSVQQDDAGASVATMPEPLPTHIRETIPNLIHGTPSRGWYDLDTTYRMRTGAEARDFFVMGRVFSMLHAETASETWARNGTENTAITIGRFGQGVYSQIRRFIIVKVEHGFVYAIPIYTYSGRGTTKRGCNAKEHAPAYLRGQSVQYFEGEAEAGMDKKPIEIVPASADIMMNGASRIRFGKTYPVEWNVKVKDIGQVLKKHMRLLYKYWKSTQNSDDPVFSGDEDSDSPTHALSPTGRSAQPRDVHQSSVAETGFQSHTADNTSHAYEIASTSPTTESAVPRTAYLPFAQQEPAYSSQPNMSHGNPAAHPPHPHLYNHNQPQPQYYPQRQNPHFEHFNNHPPPQYQGYFPSNYPPHPDNQFPRPYGPSSHYPPPHQ</sequence>
<comment type="caution">
    <text evidence="3">The sequence shown here is derived from an EMBL/GenBank/DDBJ whole genome shotgun (WGS) entry which is preliminary data.</text>
</comment>
<name>A0A9P9D5J8_9PLEO</name>
<feature type="compositionally biased region" description="Polar residues" evidence="1">
    <location>
        <begin position="277"/>
        <end position="287"/>
    </location>
</feature>
<dbReference type="OrthoDB" id="3559580at2759"/>
<dbReference type="Proteomes" id="UP000700596">
    <property type="component" value="Unassembled WGS sequence"/>
</dbReference>
<feature type="compositionally biased region" description="Polar residues" evidence="1">
    <location>
        <begin position="342"/>
        <end position="351"/>
    </location>
</feature>
<protein>
    <recommendedName>
        <fullName evidence="2">DUF6590 domain-containing protein</fullName>
    </recommendedName>
</protein>
<proteinExistence type="predicted"/>
<gene>
    <name evidence="3" type="ORF">B0J11DRAFT_541935</name>
</gene>
<feature type="domain" description="DUF6590" evidence="2">
    <location>
        <begin position="102"/>
        <end position="254"/>
    </location>
</feature>
<dbReference type="InterPro" id="IPR046497">
    <property type="entry name" value="DUF6590"/>
</dbReference>
<evidence type="ECO:0000313" key="3">
    <source>
        <dbReference type="EMBL" id="KAH7112799.1"/>
    </source>
</evidence>
<feature type="compositionally biased region" description="Low complexity" evidence="1">
    <location>
        <begin position="40"/>
        <end position="58"/>
    </location>
</feature>
<feature type="compositionally biased region" description="Polar residues" evidence="1">
    <location>
        <begin position="295"/>
        <end position="326"/>
    </location>
</feature>
<organism evidence="3 4">
    <name type="scientific">Dendryphion nanum</name>
    <dbReference type="NCBI Taxonomy" id="256645"/>
    <lineage>
        <taxon>Eukaryota</taxon>
        <taxon>Fungi</taxon>
        <taxon>Dikarya</taxon>
        <taxon>Ascomycota</taxon>
        <taxon>Pezizomycotina</taxon>
        <taxon>Dothideomycetes</taxon>
        <taxon>Pleosporomycetidae</taxon>
        <taxon>Pleosporales</taxon>
        <taxon>Torulaceae</taxon>
        <taxon>Dendryphion</taxon>
    </lineage>
</organism>
<accession>A0A9P9D5J8</accession>
<evidence type="ECO:0000256" key="1">
    <source>
        <dbReference type="SAM" id="MobiDB-lite"/>
    </source>
</evidence>
<feature type="compositionally biased region" description="Low complexity" evidence="1">
    <location>
        <begin position="362"/>
        <end position="379"/>
    </location>
</feature>
<evidence type="ECO:0000313" key="4">
    <source>
        <dbReference type="Proteomes" id="UP000700596"/>
    </source>
</evidence>
<dbReference type="PANTHER" id="PTHR35391:SF5">
    <property type="entry name" value="DUF6590 DOMAIN-CONTAINING PROTEIN"/>
    <property type="match status" value="1"/>
</dbReference>
<evidence type="ECO:0000259" key="2">
    <source>
        <dbReference type="Pfam" id="PF20233"/>
    </source>
</evidence>
<dbReference type="Pfam" id="PF20233">
    <property type="entry name" value="DUF6590"/>
    <property type="match status" value="1"/>
</dbReference>
<keyword evidence="4" id="KW-1185">Reference proteome</keyword>
<dbReference type="AlphaFoldDB" id="A0A9P9D5J8"/>
<feature type="region of interest" description="Disordered" evidence="1">
    <location>
        <begin position="40"/>
        <end position="59"/>
    </location>
</feature>
<dbReference type="EMBL" id="JAGMWT010000020">
    <property type="protein sequence ID" value="KAH7112799.1"/>
    <property type="molecule type" value="Genomic_DNA"/>
</dbReference>
<feature type="region of interest" description="Disordered" evidence="1">
    <location>
        <begin position="342"/>
        <end position="424"/>
    </location>
</feature>
<reference evidence="3" key="1">
    <citation type="journal article" date="2021" name="Nat. Commun.">
        <title>Genetic determinants of endophytism in the Arabidopsis root mycobiome.</title>
        <authorList>
            <person name="Mesny F."/>
            <person name="Miyauchi S."/>
            <person name="Thiergart T."/>
            <person name="Pickel B."/>
            <person name="Atanasova L."/>
            <person name="Karlsson M."/>
            <person name="Huettel B."/>
            <person name="Barry K.W."/>
            <person name="Haridas S."/>
            <person name="Chen C."/>
            <person name="Bauer D."/>
            <person name="Andreopoulos W."/>
            <person name="Pangilinan J."/>
            <person name="LaButti K."/>
            <person name="Riley R."/>
            <person name="Lipzen A."/>
            <person name="Clum A."/>
            <person name="Drula E."/>
            <person name="Henrissat B."/>
            <person name="Kohler A."/>
            <person name="Grigoriev I.V."/>
            <person name="Martin F.M."/>
            <person name="Hacquard S."/>
        </authorList>
    </citation>
    <scope>NUCLEOTIDE SEQUENCE</scope>
    <source>
        <strain evidence="3">MPI-CAGE-CH-0243</strain>
    </source>
</reference>